<gene>
    <name evidence="1" type="ORF">SAMN04487991_0657</name>
</gene>
<dbReference type="EMBL" id="FORH01000001">
    <property type="protein sequence ID" value="SFI70585.1"/>
    <property type="molecule type" value="Genomic_DNA"/>
</dbReference>
<dbReference type="Proteomes" id="UP000199630">
    <property type="component" value="Unassembled WGS sequence"/>
</dbReference>
<protein>
    <recommendedName>
        <fullName evidence="3">DUF1499 domain-containing protein</fullName>
    </recommendedName>
</protein>
<dbReference type="InterPro" id="IPR010865">
    <property type="entry name" value="DUF1499"/>
</dbReference>
<dbReference type="STRING" id="588602.SAMN04487991_0657"/>
<evidence type="ECO:0000313" key="2">
    <source>
        <dbReference type="Proteomes" id="UP000199630"/>
    </source>
</evidence>
<sequence length="140" mass="15506">MKTALWIAIGLFVLAQLYVRLAPTEPERWHVDPFAARDPGAKGAKRVLPVPLEPEEVLMRIAAIAETEPRTRHVAGSVEEGRLTYRTRTAFWGFPDFTTVAARTDESGARVAFLARARFGKSDLGVNARRVTAWIEAAGF</sequence>
<evidence type="ECO:0000313" key="1">
    <source>
        <dbReference type="EMBL" id="SFI70585.1"/>
    </source>
</evidence>
<reference evidence="2" key="1">
    <citation type="submission" date="2016-10" db="EMBL/GenBank/DDBJ databases">
        <authorList>
            <person name="Varghese N."/>
            <person name="Submissions S."/>
        </authorList>
    </citation>
    <scope>NUCLEOTIDE SEQUENCE [LARGE SCALE GENOMIC DNA]</scope>
    <source>
        <strain evidence="2">DSM 26471</strain>
    </source>
</reference>
<proteinExistence type="predicted"/>
<dbReference type="Pfam" id="PF07386">
    <property type="entry name" value="DUF1499"/>
    <property type="match status" value="1"/>
</dbReference>
<organism evidence="1 2">
    <name type="scientific">Celeribacter neptunius</name>
    <dbReference type="NCBI Taxonomy" id="588602"/>
    <lineage>
        <taxon>Bacteria</taxon>
        <taxon>Pseudomonadati</taxon>
        <taxon>Pseudomonadota</taxon>
        <taxon>Alphaproteobacteria</taxon>
        <taxon>Rhodobacterales</taxon>
        <taxon>Roseobacteraceae</taxon>
        <taxon>Celeribacter</taxon>
    </lineage>
</organism>
<dbReference type="OrthoDB" id="8479024at2"/>
<name>A0A1I3KEF5_9RHOB</name>
<accession>A0A1I3KEF5</accession>
<dbReference type="RefSeq" id="WP_090057195.1">
    <property type="nucleotide sequence ID" value="NZ_FORH01000001.1"/>
</dbReference>
<evidence type="ECO:0008006" key="3">
    <source>
        <dbReference type="Google" id="ProtNLM"/>
    </source>
</evidence>
<keyword evidence="2" id="KW-1185">Reference proteome</keyword>
<dbReference type="AlphaFoldDB" id="A0A1I3KEF5"/>